<gene>
    <name evidence="8" type="primary">pta</name>
    <name evidence="8" type="ORF">AVCANL283_06355</name>
</gene>
<dbReference type="RefSeq" id="WP_224325414.1">
    <property type="nucleotide sequence ID" value="NZ_JACGBB010000013.1"/>
</dbReference>
<dbReference type="Gene3D" id="3.40.50.10950">
    <property type="match status" value="1"/>
</dbReference>
<dbReference type="InterPro" id="IPR042113">
    <property type="entry name" value="P_AcTrfase_dom1"/>
</dbReference>
<keyword evidence="5 8" id="KW-0012">Acyltransferase</keyword>
<organism evidence="8 9">
    <name type="scientific">Campylobacter canadensis</name>
    <dbReference type="NCBI Taxonomy" id="449520"/>
    <lineage>
        <taxon>Bacteria</taxon>
        <taxon>Pseudomonadati</taxon>
        <taxon>Campylobacterota</taxon>
        <taxon>Epsilonproteobacteria</taxon>
        <taxon>Campylobacterales</taxon>
        <taxon>Campylobacteraceae</taxon>
        <taxon>Campylobacter</taxon>
    </lineage>
</organism>
<name>A0ABS7WSH6_9BACT</name>
<evidence type="ECO:0000256" key="3">
    <source>
        <dbReference type="ARBA" id="ARBA00021528"/>
    </source>
</evidence>
<dbReference type="EC" id="2.3.1.8" evidence="2"/>
<feature type="domain" description="Phosphate acetyl/butaryl transferase" evidence="7">
    <location>
        <begin position="162"/>
        <end position="474"/>
    </location>
</feature>
<dbReference type="PANTHER" id="PTHR43356:SF3">
    <property type="entry name" value="PHOSPHATE ACETYLTRANSFERASE"/>
    <property type="match status" value="1"/>
</dbReference>
<dbReference type="InterPro" id="IPR002505">
    <property type="entry name" value="PTA_PTB"/>
</dbReference>
<dbReference type="InterPro" id="IPR004614">
    <property type="entry name" value="P_AcTrfase"/>
</dbReference>
<proteinExistence type="predicted"/>
<dbReference type="Proteomes" id="UP000786183">
    <property type="component" value="Unassembled WGS sequence"/>
</dbReference>
<reference evidence="8 9" key="1">
    <citation type="submission" date="2020-07" db="EMBL/GenBank/DDBJ databases">
        <title>Transfer of Campylobacter canadensis to the novel genus Avispirillum gen. nov., that also includes two novel species recovered from migratory waterfowl: Avispirillum anseris sp. nov. and Avispirillum brantae sp. nov.</title>
        <authorList>
            <person name="Miller W.G."/>
            <person name="Chapman M.H."/>
            <person name="Yee E."/>
            <person name="Inglis G.D."/>
        </authorList>
    </citation>
    <scope>NUCLEOTIDE SEQUENCE [LARGE SCALE GENOMIC DNA]</scope>
    <source>
        <strain evidence="8 9">L283</strain>
    </source>
</reference>
<accession>A0ABS7WSH6</accession>
<dbReference type="NCBIfam" id="NF007233">
    <property type="entry name" value="PRK09653.1"/>
    <property type="match status" value="1"/>
</dbReference>
<dbReference type="PANTHER" id="PTHR43356">
    <property type="entry name" value="PHOSPHATE ACETYLTRANSFERASE"/>
    <property type="match status" value="1"/>
</dbReference>
<dbReference type="Pfam" id="PF01515">
    <property type="entry name" value="PTA_PTB"/>
    <property type="match status" value="1"/>
</dbReference>
<dbReference type="NCBIfam" id="TIGR00651">
    <property type="entry name" value="pta"/>
    <property type="match status" value="1"/>
</dbReference>
<keyword evidence="4 8" id="KW-0808">Transferase</keyword>
<dbReference type="InterPro" id="IPR050500">
    <property type="entry name" value="Phos_Acetyltrans/Butyryltrans"/>
</dbReference>
<protein>
    <recommendedName>
        <fullName evidence="3">Phosphate acetyltransferase</fullName>
        <ecNumber evidence="2">2.3.1.8</ecNumber>
    </recommendedName>
    <alternativeName>
        <fullName evidence="6">Phosphotransacetylase</fullName>
    </alternativeName>
</protein>
<sequence length="478" mass="52757">MFYYIRNDKDGLNEAYEFIKTLKNDYEDLAIFQPSACALGCDRLAEYESKLGVKTYYLFKDDEACKAYLEDENEFFKKIILKYQELLQEHKHIFVMNFNAFGVIDALLVNLQISKHLNLNVLTNSTTISQYAQKINIKTQSLSEYKNLKESNFLTPIAFKIKLENLAKKDIKTIVLPEGDDDRILLAASKLLESKAVKLIILGNNQEIAKKASELDINLDDIRTINPGNSQYDEEFANALYEARKAKGLELQKAKELIKDRNYFGTMLVHLGYADAMVSGAACTTADTIRPALQIVKTKPNVSSVSGGFFMCLEDRVLYFADCAVTPNPSPENLAQIAKISADTAQNFGFKANVAMLSYSSANSGSGPSVDATKQACELAKAIDGLNVDGPMQFDCAVDLKTAKSKMPDSKVAANANVFIFPDLNAANICYKAVQRCANAVAIGPILQGLNKPINDLSRGCLVEDIINTCLISAIQAQ</sequence>
<dbReference type="GO" id="GO:0008959">
    <property type="term" value="F:phosphate acetyltransferase activity"/>
    <property type="evidence" value="ECO:0007669"/>
    <property type="project" value="UniProtKB-EC"/>
</dbReference>
<dbReference type="InterPro" id="IPR042112">
    <property type="entry name" value="P_AcTrfase_dom2"/>
</dbReference>
<evidence type="ECO:0000313" key="9">
    <source>
        <dbReference type="Proteomes" id="UP000786183"/>
    </source>
</evidence>
<evidence type="ECO:0000256" key="6">
    <source>
        <dbReference type="ARBA" id="ARBA00031108"/>
    </source>
</evidence>
<dbReference type="Gene3D" id="3.40.50.10750">
    <property type="entry name" value="Isocitrate/Isopropylmalate dehydrogenase-like"/>
    <property type="match status" value="1"/>
</dbReference>
<evidence type="ECO:0000256" key="5">
    <source>
        <dbReference type="ARBA" id="ARBA00023315"/>
    </source>
</evidence>
<comment type="caution">
    <text evidence="8">The sequence shown here is derived from an EMBL/GenBank/DDBJ whole genome shotgun (WGS) entry which is preliminary data.</text>
</comment>
<dbReference type="EMBL" id="JACGBB010000013">
    <property type="protein sequence ID" value="MBZ7987721.1"/>
    <property type="molecule type" value="Genomic_DNA"/>
</dbReference>
<dbReference type="NCBIfam" id="NF004167">
    <property type="entry name" value="PRK05632.1"/>
    <property type="match status" value="1"/>
</dbReference>
<evidence type="ECO:0000259" key="7">
    <source>
        <dbReference type="Pfam" id="PF01515"/>
    </source>
</evidence>
<evidence type="ECO:0000256" key="2">
    <source>
        <dbReference type="ARBA" id="ARBA00012707"/>
    </source>
</evidence>
<evidence type="ECO:0000256" key="1">
    <source>
        <dbReference type="ARBA" id="ARBA00004989"/>
    </source>
</evidence>
<comment type="pathway">
    <text evidence="1">Metabolic intermediate biosynthesis; acetyl-CoA biosynthesis; acetyl-CoA from acetate: step 2/2.</text>
</comment>
<evidence type="ECO:0000313" key="8">
    <source>
        <dbReference type="EMBL" id="MBZ7987721.1"/>
    </source>
</evidence>
<evidence type="ECO:0000256" key="4">
    <source>
        <dbReference type="ARBA" id="ARBA00022679"/>
    </source>
</evidence>
<keyword evidence="9" id="KW-1185">Reference proteome</keyword>
<dbReference type="SUPFAM" id="SSF53659">
    <property type="entry name" value="Isocitrate/Isopropylmalate dehydrogenase-like"/>
    <property type="match status" value="1"/>
</dbReference>